<evidence type="ECO:0000313" key="5">
    <source>
        <dbReference type="Proteomes" id="UP000295517"/>
    </source>
</evidence>
<dbReference type="EMBL" id="CP038254">
    <property type="protein sequence ID" value="QBR85252.1"/>
    <property type="molecule type" value="Genomic_DNA"/>
</dbReference>
<dbReference type="RefSeq" id="WP_058501047.1">
    <property type="nucleotide sequence ID" value="NZ_CAAAJA010000024.1"/>
</dbReference>
<feature type="chain" id="PRO_5042680682" description="Lipoprotein" evidence="1">
    <location>
        <begin position="28"/>
        <end position="113"/>
    </location>
</feature>
<accession>A0A0W0WG98</accession>
<dbReference type="PATRIC" id="fig|454.4.peg.716"/>
<organism evidence="2 4">
    <name type="scientific">Legionella israelensis</name>
    <dbReference type="NCBI Taxonomy" id="454"/>
    <lineage>
        <taxon>Bacteria</taxon>
        <taxon>Pseudomonadati</taxon>
        <taxon>Pseudomonadota</taxon>
        <taxon>Gammaproteobacteria</taxon>
        <taxon>Legionellales</taxon>
        <taxon>Legionellaceae</taxon>
        <taxon>Legionella</taxon>
    </lineage>
</organism>
<dbReference type="AlphaFoldDB" id="A0A0W0WG98"/>
<dbReference type="PROSITE" id="PS51257">
    <property type="entry name" value="PROKAR_LIPOPROTEIN"/>
    <property type="match status" value="1"/>
</dbReference>
<reference evidence="2 4" key="1">
    <citation type="submission" date="2015-11" db="EMBL/GenBank/DDBJ databases">
        <title>Genomic analysis of 38 Legionella species identifies large and diverse effector repertoires.</title>
        <authorList>
            <person name="Burstein D."/>
            <person name="Amaro F."/>
            <person name="Zusman T."/>
            <person name="Lifshitz Z."/>
            <person name="Cohen O."/>
            <person name="Gilbert J.A."/>
            <person name="Pupko T."/>
            <person name="Shuman H.A."/>
            <person name="Segal G."/>
        </authorList>
    </citation>
    <scope>NUCLEOTIDE SEQUENCE [LARGE SCALE GENOMIC DNA]</scope>
    <source>
        <strain evidence="2 4">Bercovier 4</strain>
    </source>
</reference>
<protein>
    <recommendedName>
        <fullName evidence="6">Lipoprotein</fullName>
    </recommendedName>
</protein>
<dbReference type="Proteomes" id="UP000295517">
    <property type="component" value="Chromosome"/>
</dbReference>
<evidence type="ECO:0000313" key="2">
    <source>
        <dbReference type="EMBL" id="KTD31359.1"/>
    </source>
</evidence>
<evidence type="ECO:0000313" key="3">
    <source>
        <dbReference type="EMBL" id="QBR85252.1"/>
    </source>
</evidence>
<feature type="signal peptide" evidence="1">
    <location>
        <begin position="1"/>
        <end position="27"/>
    </location>
</feature>
<name>A0A0W0WG98_9GAMM</name>
<dbReference type="Proteomes" id="UP000054761">
    <property type="component" value="Unassembled WGS sequence"/>
</dbReference>
<gene>
    <name evidence="3" type="ORF">E3983_13370</name>
    <name evidence="2" type="ORF">Lisr_0670</name>
</gene>
<evidence type="ECO:0000256" key="1">
    <source>
        <dbReference type="SAM" id="SignalP"/>
    </source>
</evidence>
<reference evidence="3 5" key="2">
    <citation type="submission" date="2019-03" db="EMBL/GenBank/DDBJ databases">
        <title>Diverse conjugative elements silence natural transformation in Legionella species.</title>
        <authorList>
            <person name="Durieux I."/>
            <person name="Ginevra C."/>
            <person name="Attaiech L."/>
            <person name="Picq K."/>
            <person name="Juan P.A."/>
            <person name="Jarraud S."/>
            <person name="Charpentier X."/>
        </authorList>
    </citation>
    <scope>NUCLEOTIDE SEQUENCE [LARGE SCALE GENOMIC DNA]</scope>
    <source>
        <strain evidence="3 5">HL-0427-4011</strain>
    </source>
</reference>
<evidence type="ECO:0000313" key="4">
    <source>
        <dbReference type="Proteomes" id="UP000054761"/>
    </source>
</evidence>
<keyword evidence="4" id="KW-1185">Reference proteome</keyword>
<dbReference type="EMBL" id="LNYH01000023">
    <property type="protein sequence ID" value="KTD31359.1"/>
    <property type="molecule type" value="Genomic_DNA"/>
</dbReference>
<sequence length="113" mass="12187">MNQIFKILIMSLSFLLLASCASTTVFPEGGNKFSLVATSSSEGMAESAAKKKASEYCSKQGKELVVLKHKSLYQGVDKSQKALIGLASSILTDRANPASSSDDYRVELKFICK</sequence>
<evidence type="ECO:0008006" key="6">
    <source>
        <dbReference type="Google" id="ProtNLM"/>
    </source>
</evidence>
<keyword evidence="1" id="KW-0732">Signal</keyword>
<proteinExistence type="predicted"/>